<comment type="subcellular location">
    <subcellularLocation>
        <location evidence="1 13">Cytoplasm</location>
    </subcellularLocation>
</comment>
<dbReference type="Pfam" id="PF01433">
    <property type="entry name" value="Peptidase_M1"/>
    <property type="match status" value="1"/>
</dbReference>
<keyword evidence="4 13" id="KW-0963">Cytoplasm</keyword>
<evidence type="ECO:0000256" key="4">
    <source>
        <dbReference type="ARBA" id="ARBA00022490"/>
    </source>
</evidence>
<feature type="binding site" evidence="11">
    <location>
        <begin position="135"/>
        <end position="137"/>
    </location>
    <ligand>
        <name>a peptide</name>
        <dbReference type="ChEBI" id="CHEBI:60466"/>
    </ligand>
</feature>
<comment type="catalytic activity">
    <reaction evidence="13">
        <text>leukotriene A4 + H2O = leukotriene B4</text>
        <dbReference type="Rhea" id="RHEA:22324"/>
        <dbReference type="ChEBI" id="CHEBI:15377"/>
        <dbReference type="ChEBI" id="CHEBI:57461"/>
        <dbReference type="ChEBI" id="CHEBI:57463"/>
        <dbReference type="EC" id="3.3.2.6"/>
    </reaction>
</comment>
<dbReference type="EC" id="3.3.2.6" evidence="13"/>
<evidence type="ECO:0000256" key="2">
    <source>
        <dbReference type="ARBA" id="ARBA00004716"/>
    </source>
</evidence>
<comment type="pathway">
    <text evidence="2 13">Lipid metabolism; leukotriene B4 biosynthesis.</text>
</comment>
<feature type="active site" description="Proton donor" evidence="10">
    <location>
        <position position="386"/>
    </location>
</feature>
<comment type="caution">
    <text evidence="15">The sequence shown here is derived from an EMBL/GenBank/DDBJ whole genome shotgun (WGS) entry which is preliminary data.</text>
</comment>
<evidence type="ECO:0000256" key="7">
    <source>
        <dbReference type="ARBA" id="ARBA00022801"/>
    </source>
</evidence>
<comment type="cofactor">
    <cofactor evidence="12 13">
        <name>Zn(2+)</name>
        <dbReference type="ChEBI" id="CHEBI:29105"/>
    </cofactor>
    <text evidence="12 13">Binds 1 zinc ion per subunit.</text>
</comment>
<keyword evidence="9 13" id="KW-0482">Metalloprotease</keyword>
<dbReference type="GO" id="GO:0004463">
    <property type="term" value="F:leukotriene-A4 hydrolase activity"/>
    <property type="evidence" value="ECO:0007669"/>
    <property type="project" value="UniProtKB-EC"/>
</dbReference>
<dbReference type="InterPro" id="IPR042097">
    <property type="entry name" value="Aminopeptidase_N-like_N_sf"/>
</dbReference>
<dbReference type="GO" id="GO:0008270">
    <property type="term" value="F:zinc ion binding"/>
    <property type="evidence" value="ECO:0007669"/>
    <property type="project" value="InterPro"/>
</dbReference>
<gene>
    <name evidence="15" type="ORF">GSLYS_00016285001</name>
</gene>
<dbReference type="PANTHER" id="PTHR45726">
    <property type="entry name" value="LEUKOTRIENE A-4 HYDROLASE"/>
    <property type="match status" value="1"/>
</dbReference>
<dbReference type="GO" id="GO:0043171">
    <property type="term" value="P:peptide catabolic process"/>
    <property type="evidence" value="ECO:0007669"/>
    <property type="project" value="TreeGrafter"/>
</dbReference>
<evidence type="ECO:0000256" key="5">
    <source>
        <dbReference type="ARBA" id="ARBA00022670"/>
    </source>
</evidence>
<evidence type="ECO:0000256" key="6">
    <source>
        <dbReference type="ARBA" id="ARBA00022723"/>
    </source>
</evidence>
<dbReference type="InterPro" id="IPR027268">
    <property type="entry name" value="Peptidase_M4/M1_CTD_sf"/>
</dbReference>
<dbReference type="InterPro" id="IPR034015">
    <property type="entry name" value="M1_LTA4H"/>
</dbReference>
<keyword evidence="5 13" id="KW-0645">Protease</keyword>
<dbReference type="InterPro" id="IPR038502">
    <property type="entry name" value="M1_LTA-4_hydro/amino_C_sf"/>
</dbReference>
<comment type="similarity">
    <text evidence="3 13">Belongs to the peptidase M1 family.</text>
</comment>
<evidence type="ECO:0000313" key="15">
    <source>
        <dbReference type="EMBL" id="CAL1542751.1"/>
    </source>
</evidence>
<dbReference type="Gene3D" id="1.25.40.320">
    <property type="entry name" value="Peptidase M1, leukotriene A4 hydrolase/aminopeptidase C-terminal domain"/>
    <property type="match status" value="1"/>
</dbReference>
<dbReference type="SUPFAM" id="SSF55486">
    <property type="entry name" value="Metalloproteases ('zincins'), catalytic domain"/>
    <property type="match status" value="1"/>
</dbReference>
<evidence type="ECO:0000256" key="12">
    <source>
        <dbReference type="PIRSR" id="PIRSR612777-3"/>
    </source>
</evidence>
<evidence type="ECO:0000256" key="3">
    <source>
        <dbReference type="ARBA" id="ARBA00010136"/>
    </source>
</evidence>
<feature type="binding site" evidence="12">
    <location>
        <position position="300"/>
    </location>
    <ligand>
        <name>Zn(2+)</name>
        <dbReference type="ChEBI" id="CHEBI:29105"/>
        <note>catalytic</note>
    </ligand>
</feature>
<dbReference type="Pfam" id="PF09127">
    <property type="entry name" value="Leuk-A4-hydro_C"/>
    <property type="match status" value="1"/>
</dbReference>
<feature type="domain" description="Peptidase M1 leukotriene A4 hydrolase/aminopeptidase C-terminal" evidence="14">
    <location>
        <begin position="469"/>
        <end position="614"/>
    </location>
</feature>
<evidence type="ECO:0000259" key="14">
    <source>
        <dbReference type="SMART" id="SM01263"/>
    </source>
</evidence>
<dbReference type="Gene3D" id="1.10.390.10">
    <property type="entry name" value="Neutral Protease Domain 2"/>
    <property type="match status" value="1"/>
</dbReference>
<evidence type="ECO:0000313" key="16">
    <source>
        <dbReference type="Proteomes" id="UP001497497"/>
    </source>
</evidence>
<dbReference type="AlphaFoldDB" id="A0AAV2I7I6"/>
<dbReference type="FunFam" id="3.30.2010.30:FF:000001">
    <property type="entry name" value="Leukotriene A(4) hydrolase"/>
    <property type="match status" value="1"/>
</dbReference>
<dbReference type="FunFam" id="1.25.40.320:FF:000001">
    <property type="entry name" value="Leukotriene A(4) hydrolase"/>
    <property type="match status" value="1"/>
</dbReference>
<dbReference type="SUPFAM" id="SSF48371">
    <property type="entry name" value="ARM repeat"/>
    <property type="match status" value="1"/>
</dbReference>
<dbReference type="PANTHER" id="PTHR45726:SF3">
    <property type="entry name" value="LEUKOTRIENE A-4 HYDROLASE"/>
    <property type="match status" value="1"/>
</dbReference>
<dbReference type="NCBIfam" id="TIGR02411">
    <property type="entry name" value="leuko_A4_hydro"/>
    <property type="match status" value="1"/>
</dbReference>
<reference evidence="15 16" key="1">
    <citation type="submission" date="2024-04" db="EMBL/GenBank/DDBJ databases">
        <authorList>
            <consortium name="Genoscope - CEA"/>
            <person name="William W."/>
        </authorList>
    </citation>
    <scope>NUCLEOTIDE SEQUENCE [LARGE SCALE GENOMIC DNA]</scope>
</reference>
<evidence type="ECO:0000256" key="8">
    <source>
        <dbReference type="ARBA" id="ARBA00022833"/>
    </source>
</evidence>
<dbReference type="Pfam" id="PF17900">
    <property type="entry name" value="Peptidase_M1_N"/>
    <property type="match status" value="1"/>
</dbReference>
<dbReference type="PRINTS" id="PR00756">
    <property type="entry name" value="ALADIPTASE"/>
</dbReference>
<keyword evidence="16" id="KW-1185">Reference proteome</keyword>
<dbReference type="Proteomes" id="UP001497497">
    <property type="component" value="Unassembled WGS sequence"/>
</dbReference>
<evidence type="ECO:0000256" key="10">
    <source>
        <dbReference type="PIRSR" id="PIRSR612777-1"/>
    </source>
</evidence>
<dbReference type="GO" id="GO:0019370">
    <property type="term" value="P:leukotriene biosynthetic process"/>
    <property type="evidence" value="ECO:0007669"/>
    <property type="project" value="UniProtKB-KW"/>
</dbReference>
<dbReference type="InterPro" id="IPR049980">
    <property type="entry name" value="LTA4H_cat"/>
</dbReference>
<feature type="binding site" evidence="11">
    <location>
        <begin position="267"/>
        <end position="272"/>
    </location>
    <ligand>
        <name>a peptide</name>
        <dbReference type="ChEBI" id="CHEBI:60466"/>
    </ligand>
</feature>
<dbReference type="Gene3D" id="2.60.40.1730">
    <property type="entry name" value="tricorn interacting facor f3 domain"/>
    <property type="match status" value="1"/>
</dbReference>
<feature type="binding site" evidence="11">
    <location>
        <begin position="570"/>
        <end position="572"/>
    </location>
    <ligand>
        <name>a peptide</name>
        <dbReference type="ChEBI" id="CHEBI:60466"/>
    </ligand>
</feature>
<organism evidence="15 16">
    <name type="scientific">Lymnaea stagnalis</name>
    <name type="common">Great pond snail</name>
    <name type="synonym">Helix stagnalis</name>
    <dbReference type="NCBI Taxonomy" id="6523"/>
    <lineage>
        <taxon>Eukaryota</taxon>
        <taxon>Metazoa</taxon>
        <taxon>Spiralia</taxon>
        <taxon>Lophotrochozoa</taxon>
        <taxon>Mollusca</taxon>
        <taxon>Gastropoda</taxon>
        <taxon>Heterobranchia</taxon>
        <taxon>Euthyneura</taxon>
        <taxon>Panpulmonata</taxon>
        <taxon>Hygrophila</taxon>
        <taxon>Lymnaeoidea</taxon>
        <taxon>Lymnaeidae</taxon>
        <taxon>Lymnaea</taxon>
    </lineage>
</organism>
<dbReference type="GO" id="GO:0005829">
    <property type="term" value="C:cytosol"/>
    <property type="evidence" value="ECO:0007669"/>
    <property type="project" value="TreeGrafter"/>
</dbReference>
<evidence type="ECO:0000256" key="1">
    <source>
        <dbReference type="ARBA" id="ARBA00004496"/>
    </source>
</evidence>
<dbReference type="InterPro" id="IPR016024">
    <property type="entry name" value="ARM-type_fold"/>
</dbReference>
<dbReference type="SMART" id="SM01263">
    <property type="entry name" value="Leuk-A4-hydro_C"/>
    <property type="match status" value="1"/>
</dbReference>
<dbReference type="FunFam" id="1.10.390.10:FF:000003">
    <property type="entry name" value="Leukotriene A(4) hydrolase"/>
    <property type="match status" value="1"/>
</dbReference>
<dbReference type="FunFam" id="2.60.40.1730:FF:000004">
    <property type="entry name" value="Leukotriene A(4) hydrolase"/>
    <property type="match status" value="1"/>
</dbReference>
<feature type="binding site" evidence="12">
    <location>
        <position position="296"/>
    </location>
    <ligand>
        <name>Zn(2+)</name>
        <dbReference type="ChEBI" id="CHEBI:29105"/>
        <note>catalytic</note>
    </ligand>
</feature>
<keyword evidence="7 13" id="KW-0378">Hydrolase</keyword>
<dbReference type="InterPro" id="IPR012777">
    <property type="entry name" value="LTA4H"/>
</dbReference>
<dbReference type="GO" id="GO:0004301">
    <property type="term" value="F:epoxide hydrolase activity"/>
    <property type="evidence" value="ECO:0007669"/>
    <property type="project" value="TreeGrafter"/>
</dbReference>
<evidence type="ECO:0000256" key="9">
    <source>
        <dbReference type="ARBA" id="ARBA00023049"/>
    </source>
</evidence>
<dbReference type="InterPro" id="IPR045357">
    <property type="entry name" value="Aminopeptidase_N-like_N"/>
</dbReference>
<proteinExistence type="inferred from homology"/>
<dbReference type="SUPFAM" id="SSF63737">
    <property type="entry name" value="Leukotriene A4 hydrolase N-terminal domain"/>
    <property type="match status" value="1"/>
</dbReference>
<sequence>MACARDPNSYSEFDKCIVTFLDWNVRINFDDHTIGGFAHLTVEKKVENPDNLVLDIRDITIEQVTLKETAASLEFEVTNPSNFSFGSKLSIKLGSIPGKSFTVSIKYVTSTEASALQWMTKEKTKGKRQPYLYSQCQAIHARSLLPCQDTPSVKFPYSAKVQAVKEITVLMSAERLGTEPAADSPNEVVTKFSQKVPIPSYLIAIVAGDIESRQIGPRTRVWSEKEMVDEAAYEFAETETMLKTAEGIAGPYLWGIYDLLVLPPTFPFGGMENPCLTFVTPTVLAGDRSLADVIAHEISHSWTGNLVTNRTFEDFWLNEGHTMFLERKILGRMHGESLSQLHAHEGWNNLKDTVTDLTRRGHAPFTRLVPDLRGIDPDDAFSLVPYEKGFSLLYHLETLLGGPKVFETFLRAYIEKFKYQSIGTQDWKDFLYQYFASEVKYQKKLNSVDWDAWLNGQGLPPYNPKYDTSLADPVKALSQRWIEASDEQLDAFSPEDINNISSELIKEFISLLFLANPPISLAKVQHLEKVYNLNQIRNSEIRFKWQRLCIKVRWEESIPLVIQFLNEQGRMKFVRPLYRDLGEWDVARPKAIANFMAHRQEMHNTTEQLVAKDLNLE</sequence>
<feature type="binding site" evidence="12">
    <location>
        <position position="319"/>
    </location>
    <ligand>
        <name>Zn(2+)</name>
        <dbReference type="ChEBI" id="CHEBI:29105"/>
        <note>catalytic</note>
    </ligand>
</feature>
<dbReference type="InterPro" id="IPR014782">
    <property type="entry name" value="Peptidase_M1_dom"/>
</dbReference>
<keyword evidence="13" id="KW-0434">Leukotriene biosynthesis</keyword>
<accession>A0AAV2I7I6</accession>
<feature type="active site" description="Proton acceptor" evidence="10">
    <location>
        <position position="297"/>
    </location>
</feature>
<dbReference type="GO" id="GO:0070006">
    <property type="term" value="F:metalloaminopeptidase activity"/>
    <property type="evidence" value="ECO:0007669"/>
    <property type="project" value="UniProtKB-ARBA"/>
</dbReference>
<name>A0AAV2I7I6_LYMST</name>
<keyword evidence="8 12" id="KW-0862">Zinc</keyword>
<keyword evidence="6 12" id="KW-0479">Metal-binding</keyword>
<dbReference type="InterPro" id="IPR015211">
    <property type="entry name" value="Peptidase_M1_C"/>
</dbReference>
<dbReference type="Gene3D" id="3.30.2010.30">
    <property type="match status" value="1"/>
</dbReference>
<evidence type="ECO:0000256" key="11">
    <source>
        <dbReference type="PIRSR" id="PIRSR612777-2"/>
    </source>
</evidence>
<evidence type="ECO:0000256" key="13">
    <source>
        <dbReference type="RuleBase" id="RU361141"/>
    </source>
</evidence>
<dbReference type="CDD" id="cd09599">
    <property type="entry name" value="M1_LTA4H"/>
    <property type="match status" value="1"/>
</dbReference>
<dbReference type="EMBL" id="CAXITT010000505">
    <property type="protein sequence ID" value="CAL1542751.1"/>
    <property type="molecule type" value="Genomic_DNA"/>
</dbReference>
<dbReference type="GO" id="GO:0006508">
    <property type="term" value="P:proteolysis"/>
    <property type="evidence" value="ECO:0007669"/>
    <property type="project" value="UniProtKB-KW"/>
</dbReference>
<dbReference type="InterPro" id="IPR001930">
    <property type="entry name" value="Peptidase_M1"/>
</dbReference>
<protein>
    <recommendedName>
        <fullName evidence="13">Leukotriene A(4) hydrolase</fullName>
        <shortName evidence="13">LTA-4 hydrolase</shortName>
        <ecNumber evidence="13">3.3.2.6</ecNumber>
    </recommendedName>
</protein>